<evidence type="ECO:0000256" key="1">
    <source>
        <dbReference type="ARBA" id="ARBA00022553"/>
    </source>
</evidence>
<dbReference type="OrthoDB" id="159782at2"/>
<evidence type="ECO:0000313" key="6">
    <source>
        <dbReference type="EMBL" id="TFB77341.1"/>
    </source>
</evidence>
<evidence type="ECO:0000256" key="3">
    <source>
        <dbReference type="ARBA" id="ARBA00022722"/>
    </source>
</evidence>
<name>A0A4R8V736_9MICO</name>
<proteinExistence type="predicted"/>
<dbReference type="GO" id="GO:0000166">
    <property type="term" value="F:nucleotide binding"/>
    <property type="evidence" value="ECO:0007669"/>
    <property type="project" value="UniProtKB-KW"/>
</dbReference>
<dbReference type="AlphaFoldDB" id="A0A4R8V736"/>
<dbReference type="GO" id="GO:0016787">
    <property type="term" value="F:hydrolase activity"/>
    <property type="evidence" value="ECO:0007669"/>
    <property type="project" value="UniProtKB-KW"/>
</dbReference>
<keyword evidence="3" id="KW-0540">Nuclease</keyword>
<comment type="caution">
    <text evidence="6">The sequence shown here is derived from an EMBL/GenBank/DDBJ whole genome shotgun (WGS) entry which is preliminary data.</text>
</comment>
<dbReference type="GO" id="GO:0110001">
    <property type="term" value="C:toxin-antitoxin complex"/>
    <property type="evidence" value="ECO:0007669"/>
    <property type="project" value="InterPro"/>
</dbReference>
<dbReference type="EMBL" id="SOEY01000002">
    <property type="protein sequence ID" value="TFB77341.1"/>
    <property type="molecule type" value="Genomic_DNA"/>
</dbReference>
<gene>
    <name evidence="6" type="ORF">E3O06_00890</name>
</gene>
<evidence type="ECO:0000256" key="2">
    <source>
        <dbReference type="ARBA" id="ARBA00022649"/>
    </source>
</evidence>
<keyword evidence="4" id="KW-0547">Nucleotide-binding</keyword>
<evidence type="ECO:0000256" key="5">
    <source>
        <dbReference type="ARBA" id="ARBA00022801"/>
    </source>
</evidence>
<dbReference type="InterPro" id="IPR008201">
    <property type="entry name" value="HepT-like"/>
</dbReference>
<reference evidence="6 7" key="1">
    <citation type="submission" date="2019-03" db="EMBL/GenBank/DDBJ databases">
        <title>Genomics of glacier-inhabiting Cryobacterium strains.</title>
        <authorList>
            <person name="Liu Q."/>
            <person name="Xin Y.-H."/>
        </authorList>
    </citation>
    <scope>NUCLEOTIDE SEQUENCE [LARGE SCALE GENOMIC DNA]</scope>
    <source>
        <strain evidence="6 7">HLT2-23</strain>
    </source>
</reference>
<dbReference type="InterPro" id="IPR051813">
    <property type="entry name" value="HepT_RNase_toxin"/>
</dbReference>
<keyword evidence="1" id="KW-0597">Phosphoprotein</keyword>
<dbReference type="PANTHER" id="PTHR34139:SF1">
    <property type="entry name" value="RNASE MJ1380-RELATED"/>
    <property type="match status" value="1"/>
</dbReference>
<dbReference type="RefSeq" id="WP_134501152.1">
    <property type="nucleotide sequence ID" value="NZ_SOEY01000002.1"/>
</dbReference>
<dbReference type="Proteomes" id="UP000298173">
    <property type="component" value="Unassembled WGS sequence"/>
</dbReference>
<evidence type="ECO:0000256" key="4">
    <source>
        <dbReference type="ARBA" id="ARBA00022741"/>
    </source>
</evidence>
<dbReference type="GO" id="GO:0004540">
    <property type="term" value="F:RNA nuclease activity"/>
    <property type="evidence" value="ECO:0007669"/>
    <property type="project" value="InterPro"/>
</dbReference>
<accession>A0A4R8V736</accession>
<keyword evidence="2" id="KW-1277">Toxin-antitoxin system</keyword>
<keyword evidence="7" id="KW-1185">Reference proteome</keyword>
<keyword evidence="5" id="KW-0378">Hydrolase</keyword>
<dbReference type="PANTHER" id="PTHR34139">
    <property type="entry name" value="UPF0331 PROTEIN MJ0127"/>
    <property type="match status" value="1"/>
</dbReference>
<protein>
    <submittedName>
        <fullName evidence="6">DUF86 domain-containing protein</fullName>
    </submittedName>
</protein>
<sequence length="110" mass="12565">MSRSDRERVDDIRAACLAIADYLSRADAAEDLIFDAIRMRLIEIGEATKDLTFQTRELEPSIPWSEIARLRDHLAHRYFDTTHSILSNTARNDIPALLEATERLVARLSP</sequence>
<dbReference type="Pfam" id="PF01934">
    <property type="entry name" value="HepT-like"/>
    <property type="match status" value="1"/>
</dbReference>
<organism evidence="6 7">
    <name type="scientific">Cryobacterium glaciale</name>
    <dbReference type="NCBI Taxonomy" id="1259145"/>
    <lineage>
        <taxon>Bacteria</taxon>
        <taxon>Bacillati</taxon>
        <taxon>Actinomycetota</taxon>
        <taxon>Actinomycetes</taxon>
        <taxon>Micrococcales</taxon>
        <taxon>Microbacteriaceae</taxon>
        <taxon>Cryobacterium</taxon>
    </lineage>
</organism>
<evidence type="ECO:0000313" key="7">
    <source>
        <dbReference type="Proteomes" id="UP000298173"/>
    </source>
</evidence>